<evidence type="ECO:0000313" key="3">
    <source>
        <dbReference type="Proteomes" id="UP000663889"/>
    </source>
</evidence>
<feature type="compositionally biased region" description="Low complexity" evidence="1">
    <location>
        <begin position="364"/>
        <end position="373"/>
    </location>
</feature>
<feature type="compositionally biased region" description="Low complexity" evidence="1">
    <location>
        <begin position="452"/>
        <end position="461"/>
    </location>
</feature>
<reference evidence="2" key="1">
    <citation type="submission" date="2021-02" db="EMBL/GenBank/DDBJ databases">
        <authorList>
            <person name="Nowell W R."/>
        </authorList>
    </citation>
    <scope>NUCLEOTIDE SEQUENCE</scope>
</reference>
<feature type="region of interest" description="Disordered" evidence="1">
    <location>
        <begin position="442"/>
        <end position="484"/>
    </location>
</feature>
<feature type="compositionally biased region" description="Polar residues" evidence="1">
    <location>
        <begin position="463"/>
        <end position="484"/>
    </location>
</feature>
<feature type="compositionally biased region" description="Basic residues" evidence="1">
    <location>
        <begin position="442"/>
        <end position="451"/>
    </location>
</feature>
<comment type="caution">
    <text evidence="2">The sequence shown here is derived from an EMBL/GenBank/DDBJ whole genome shotgun (WGS) entry which is preliminary data.</text>
</comment>
<evidence type="ECO:0000256" key="1">
    <source>
        <dbReference type="SAM" id="MobiDB-lite"/>
    </source>
</evidence>
<protein>
    <submittedName>
        <fullName evidence="2">Uncharacterized protein</fullName>
    </submittedName>
</protein>
<organism evidence="2 3">
    <name type="scientific">Rotaria sordida</name>
    <dbReference type="NCBI Taxonomy" id="392033"/>
    <lineage>
        <taxon>Eukaryota</taxon>
        <taxon>Metazoa</taxon>
        <taxon>Spiralia</taxon>
        <taxon>Gnathifera</taxon>
        <taxon>Rotifera</taxon>
        <taxon>Eurotatoria</taxon>
        <taxon>Bdelloidea</taxon>
        <taxon>Philodinida</taxon>
        <taxon>Philodinidae</taxon>
        <taxon>Rotaria</taxon>
    </lineage>
</organism>
<proteinExistence type="predicted"/>
<feature type="region of interest" description="Disordered" evidence="1">
    <location>
        <begin position="358"/>
        <end position="381"/>
    </location>
</feature>
<dbReference type="EMBL" id="CAJNOU010000001">
    <property type="protein sequence ID" value="CAF0788599.1"/>
    <property type="molecule type" value="Genomic_DNA"/>
</dbReference>
<accession>A0A813RR55</accession>
<sequence length="1529" mass="174004">MNGIQYNQLDDNTSYENQGQQYTSYSEGPVNSNRTVFTEHQQQLTPTQSIASVPKIVYSTPTTQRLGGIQTTNSFHSISSMDSSAEMAKYFPEASTPISLPLRPQQQVEGQPQSVVTVNTVTSANTTTVDAGSYTPTFVPTAAQVLSQPVGGVPLMAQQQLQQQQQPIRPPGPPQVTPGILSFPSQIEGLSVSQAVVNDVLVDLQTKVINQTLQQYHGETSSDSYLEPLAPIYIRAPQPTIILQSDLHRLRAELGNRVRPPGVYRHPTGAFQQNRYQVPRFPAPPQQHIPPDYYGDYRNVIYANSDEYKTTTTTTVDEQRGEKEERLYNEAESPALNDDNINDNVHSTFDFQGLSTTSFDRHASPSQSSSLLSDLEEQQQGNEDALLISSNSINNEQLGRINNMFSRPGHPRQEVTFDIDNCVHRSLEAHGQRVARRRAARQARRGRRLRRYPQQQQQYRQLYDTNQYPNFSTRPSTSSYDTVEQLQWQQQPQSTTYYSDVICQPTNIFTSVQTPEKPYIPVRTHDYTNVIQTTFSPTDIQPSTTDYYQYTTKNVQEPYIHSNVFDYTSHQSVPSTTNLIQQSLIEQGQQSTSFEYSSQLPHSTVQTIDATVPSGIQHLTSEYYQQVPTQIIPSQDTYVQPSTTFEYTTASTQSQHPIYDYPGVEQIISQYPYNIENILQKKSFDYTTTAPTAYIPIRTDIEQTQRTQTLDHLSQVPTSSTYYEQQPIPISVTQVQGAYGQPTGTFEYTRESYQSQQPIYDYKGTEQPSSQYSYNLDNILQQQPQQQQTFDYITAATTSYIQPTADIQQMEQKQTIDHLDQALTSSTYYEQQPISVPISQVQGAYGQPTGTFEYTRESYQSQQPIYHYTGAEQQSSQYSYNLDNILQQQPFDYTTATTTSYIQPIADIQQIEQKQTNDHLDQALTSSTYYEQHQPIPVPISQAQGGYGQPSGTFEYTRESYQSQQPIYHYTGGEQQSSQYSYNLDNILQQQPQQQQSFDYTTGATTSYIQPIGDIQQMEQKQTTDQLTQALTSSTYYEQQQPIPVPISQTQGGYGQGTGTFESTRESYQSQQPIYNYQGVEEQPSQYSYNLQDIQQQQAAQQEAFNYISEVTGAYTTPMADIQQTEQKQIIDDITGGRTSYYYEQQPIPVPISQIQEVYGQPTGTFEYTQKNYQSQKPIYDYQGTEQQFSQYSYNYRYIQRREEAVRYISEVTRAYFAGAPNIQKVEDNQPIDHVPVVSSSLSYYQKQTIPYPMSQVIETYTQPTGTLGYTREVYGPQKPIYDYRVAEQQSSQYLCNVGGVQQQQAAQQETVQYISEVTRPYLVPGADIQHIEQKQIIDHIPVVSSSLSYYQQPIPVPTSQVIETCIQPTGTLGYTREVYESQKPIYDYGAAEQQPSQYLYNVGDVQQQQQQQQQQQAAQQKTAQYISEVTRPYLVPGADIQHIKQKQIIDHVPVAPTSLNYYEQQPIPVPTSQVIETCIQPTGTLGYTREIYESQKPIYDYGAAEQQPSQYLYNVGDVQQQQQQATGT</sequence>
<gene>
    <name evidence="2" type="ORF">SEV965_LOCUS38</name>
</gene>
<feature type="region of interest" description="Disordered" evidence="1">
    <location>
        <begin position="1"/>
        <end position="31"/>
    </location>
</feature>
<evidence type="ECO:0000313" key="2">
    <source>
        <dbReference type="EMBL" id="CAF0788599.1"/>
    </source>
</evidence>
<name>A0A813RR55_9BILA</name>
<dbReference type="Proteomes" id="UP000663889">
    <property type="component" value="Unassembled WGS sequence"/>
</dbReference>